<name>A0A917DKC4_9SPHN</name>
<dbReference type="InterPro" id="IPR000551">
    <property type="entry name" value="MerR-type_HTH_dom"/>
</dbReference>
<proteinExistence type="predicted"/>
<keyword evidence="2" id="KW-0175">Coiled coil</keyword>
<dbReference type="Proteomes" id="UP000598997">
    <property type="component" value="Unassembled WGS sequence"/>
</dbReference>
<comment type="caution">
    <text evidence="4">The sequence shown here is derived from an EMBL/GenBank/DDBJ whole genome shotgun (WGS) entry which is preliminary data.</text>
</comment>
<dbReference type="PANTHER" id="PTHR30204:SF58">
    <property type="entry name" value="HTH-TYPE TRANSCRIPTIONAL REGULATOR YFMP"/>
    <property type="match status" value="1"/>
</dbReference>
<sequence length="136" mass="15917">MTDRAANPDEKTWTIAELSAEYDVTARALRFYEEQGLIFPQRSGTQRIYSEGDRARLRWIERAKSVGFSLKEVGEMLDLYDLDDGQITQRKVTLERCREQLAKLERQRQDIDWAMGVLTEFIDKVKSDLEPAKRED</sequence>
<dbReference type="InterPro" id="IPR047057">
    <property type="entry name" value="MerR_fam"/>
</dbReference>
<accession>A0A917DKC4</accession>
<organism evidence="4 5">
    <name type="scientific">Croceicoccus pelagius</name>
    <dbReference type="NCBI Taxonomy" id="1703341"/>
    <lineage>
        <taxon>Bacteria</taxon>
        <taxon>Pseudomonadati</taxon>
        <taxon>Pseudomonadota</taxon>
        <taxon>Alphaproteobacteria</taxon>
        <taxon>Sphingomonadales</taxon>
        <taxon>Erythrobacteraceae</taxon>
        <taxon>Croceicoccus</taxon>
    </lineage>
</organism>
<dbReference type="Pfam" id="PF13411">
    <property type="entry name" value="MerR_1"/>
    <property type="match status" value="1"/>
</dbReference>
<evidence type="ECO:0000256" key="1">
    <source>
        <dbReference type="ARBA" id="ARBA00023125"/>
    </source>
</evidence>
<dbReference type="SUPFAM" id="SSF46955">
    <property type="entry name" value="Putative DNA-binding domain"/>
    <property type="match status" value="1"/>
</dbReference>
<dbReference type="SMART" id="SM00422">
    <property type="entry name" value="HTH_MERR"/>
    <property type="match status" value="1"/>
</dbReference>
<gene>
    <name evidence="4" type="ORF">GCM10010989_21820</name>
</gene>
<reference evidence="4 5" key="1">
    <citation type="journal article" date="2014" name="Int. J. Syst. Evol. Microbiol.">
        <title>Complete genome sequence of Corynebacterium casei LMG S-19264T (=DSM 44701T), isolated from a smear-ripened cheese.</title>
        <authorList>
            <consortium name="US DOE Joint Genome Institute (JGI-PGF)"/>
            <person name="Walter F."/>
            <person name="Albersmeier A."/>
            <person name="Kalinowski J."/>
            <person name="Ruckert C."/>
        </authorList>
    </citation>
    <scope>NUCLEOTIDE SEQUENCE [LARGE SCALE GENOMIC DNA]</scope>
    <source>
        <strain evidence="4 5">CGMCC 1.15358</strain>
    </source>
</reference>
<dbReference type="InterPro" id="IPR009061">
    <property type="entry name" value="DNA-bd_dom_put_sf"/>
</dbReference>
<dbReference type="AlphaFoldDB" id="A0A917DKC4"/>
<dbReference type="OrthoDB" id="9803659at2"/>
<dbReference type="GO" id="GO:0003677">
    <property type="term" value="F:DNA binding"/>
    <property type="evidence" value="ECO:0007669"/>
    <property type="project" value="UniProtKB-KW"/>
</dbReference>
<dbReference type="PROSITE" id="PS50937">
    <property type="entry name" value="HTH_MERR_2"/>
    <property type="match status" value="1"/>
</dbReference>
<keyword evidence="5" id="KW-1185">Reference proteome</keyword>
<evidence type="ECO:0000313" key="5">
    <source>
        <dbReference type="Proteomes" id="UP000598997"/>
    </source>
</evidence>
<dbReference type="EMBL" id="BMIO01000006">
    <property type="protein sequence ID" value="GGD47199.1"/>
    <property type="molecule type" value="Genomic_DNA"/>
</dbReference>
<feature type="coiled-coil region" evidence="2">
    <location>
        <begin position="87"/>
        <end position="114"/>
    </location>
</feature>
<protein>
    <submittedName>
        <fullName evidence="4">Transcriptional regulator</fullName>
    </submittedName>
</protein>
<dbReference type="PANTHER" id="PTHR30204">
    <property type="entry name" value="REDOX-CYCLING DRUG-SENSING TRANSCRIPTIONAL ACTIVATOR SOXR"/>
    <property type="match status" value="1"/>
</dbReference>
<dbReference type="Gene3D" id="1.10.1660.10">
    <property type="match status" value="1"/>
</dbReference>
<feature type="domain" description="HTH merR-type" evidence="3">
    <location>
        <begin position="12"/>
        <end position="79"/>
    </location>
</feature>
<evidence type="ECO:0000313" key="4">
    <source>
        <dbReference type="EMBL" id="GGD47199.1"/>
    </source>
</evidence>
<evidence type="ECO:0000259" key="3">
    <source>
        <dbReference type="PROSITE" id="PS50937"/>
    </source>
</evidence>
<dbReference type="RefSeq" id="WP_066761630.1">
    <property type="nucleotide sequence ID" value="NZ_BMIO01000006.1"/>
</dbReference>
<dbReference type="CDD" id="cd04776">
    <property type="entry name" value="HTH_GnyR"/>
    <property type="match status" value="1"/>
</dbReference>
<evidence type="ECO:0000256" key="2">
    <source>
        <dbReference type="SAM" id="Coils"/>
    </source>
</evidence>
<keyword evidence="1" id="KW-0238">DNA-binding</keyword>
<dbReference type="GO" id="GO:0003700">
    <property type="term" value="F:DNA-binding transcription factor activity"/>
    <property type="evidence" value="ECO:0007669"/>
    <property type="project" value="InterPro"/>
</dbReference>